<sequence length="422" mass="45142">MKILVLGSGGREHALVWKLRQSPRVTALYCAPGNAGTAQLATNVPIKITEHQKLVEFAKSEGIDLTVVGPDDALAAGIVDLFQKHGLRIFGPTQSAARLESSKVFAKEFMERHGIPTARSGSFSDSSDAQRFCQKAKHPLVVKADGLALGKGVIIAQNSWEAGLAVHEIMDVRKFGDAGKQVLIEEFLEGEECSIHALVDGDSYLLFPAAQDHKRALDGDQGLNTGGMGTFSPPSKLLTPELEERVRREVLDPFIAGLKKDGLDFRGMLFPGLMITADGPKVLEFNCRFGDPETQVLLTRLESDLVDLLEATIDRRLAQTKAQWKTDSAVCVVMASGGYPGSYASGKAITGLEQSQDGITVFHAGTKAEGGKTLTAGGRVLGVTALAGDLAAARQRAYAAVDGIQFEGRQFRRDIAVKGLSA</sequence>
<dbReference type="FunFam" id="3.30.470.20:FF:000018">
    <property type="entry name" value="Trifunctional purine biosynthetic protein adenosine-3"/>
    <property type="match status" value="1"/>
</dbReference>
<dbReference type="Gene3D" id="3.30.1490.20">
    <property type="entry name" value="ATP-grasp fold, A domain"/>
    <property type="match status" value="1"/>
</dbReference>
<dbReference type="InterPro" id="IPR020559">
    <property type="entry name" value="PRibGlycinamide_synth_CS"/>
</dbReference>
<dbReference type="SUPFAM" id="SSF52440">
    <property type="entry name" value="PreATP-grasp domain"/>
    <property type="match status" value="1"/>
</dbReference>
<evidence type="ECO:0000256" key="9">
    <source>
        <dbReference type="ARBA" id="ARBA00022840"/>
    </source>
</evidence>
<dbReference type="GO" id="GO:0009113">
    <property type="term" value="P:purine nucleobase biosynthetic process"/>
    <property type="evidence" value="ECO:0007669"/>
    <property type="project" value="InterPro"/>
</dbReference>
<dbReference type="InterPro" id="IPR016185">
    <property type="entry name" value="PreATP-grasp_dom_sf"/>
</dbReference>
<comment type="caution">
    <text evidence="17">The sequence shown here is derived from an EMBL/GenBank/DDBJ whole genome shotgun (WGS) entry which is preliminary data.</text>
</comment>
<evidence type="ECO:0000256" key="4">
    <source>
        <dbReference type="ARBA" id="ARBA00013255"/>
    </source>
</evidence>
<accession>B4D0W3</accession>
<dbReference type="InterPro" id="IPR020560">
    <property type="entry name" value="PRibGlycinamide_synth_C-dom"/>
</dbReference>
<dbReference type="Gene3D" id="3.30.470.20">
    <property type="entry name" value="ATP-grasp fold, B domain"/>
    <property type="match status" value="1"/>
</dbReference>
<proteinExistence type="inferred from homology"/>
<comment type="cofactor">
    <cofactor evidence="2">
        <name>Mg(2+)</name>
        <dbReference type="ChEBI" id="CHEBI:18420"/>
    </cofactor>
</comment>
<organism evidence="17 18">
    <name type="scientific">Chthoniobacter flavus Ellin428</name>
    <dbReference type="NCBI Taxonomy" id="497964"/>
    <lineage>
        <taxon>Bacteria</taxon>
        <taxon>Pseudomonadati</taxon>
        <taxon>Verrucomicrobiota</taxon>
        <taxon>Spartobacteria</taxon>
        <taxon>Chthoniobacterales</taxon>
        <taxon>Chthoniobacteraceae</taxon>
        <taxon>Chthoniobacter</taxon>
    </lineage>
</organism>
<keyword evidence="8 14" id="KW-0658">Purine biosynthesis</keyword>
<dbReference type="HAMAP" id="MF_00138">
    <property type="entry name" value="GARS"/>
    <property type="match status" value="1"/>
</dbReference>
<dbReference type="Proteomes" id="UP000005824">
    <property type="component" value="Unassembled WGS sequence"/>
</dbReference>
<feature type="domain" description="ATP-grasp" evidence="16">
    <location>
        <begin position="107"/>
        <end position="314"/>
    </location>
</feature>
<evidence type="ECO:0000256" key="6">
    <source>
        <dbReference type="ARBA" id="ARBA00022723"/>
    </source>
</evidence>
<dbReference type="RefSeq" id="WP_006979889.1">
    <property type="nucleotide sequence ID" value="NZ_ABVL01000006.1"/>
</dbReference>
<dbReference type="PROSITE" id="PS00184">
    <property type="entry name" value="GARS"/>
    <property type="match status" value="1"/>
</dbReference>
<dbReference type="eggNOG" id="COG0151">
    <property type="taxonomic scope" value="Bacteria"/>
</dbReference>
<dbReference type="InterPro" id="IPR000115">
    <property type="entry name" value="PRibGlycinamide_synth"/>
</dbReference>
<dbReference type="GO" id="GO:0005524">
    <property type="term" value="F:ATP binding"/>
    <property type="evidence" value="ECO:0007669"/>
    <property type="project" value="UniProtKB-UniRule"/>
</dbReference>
<evidence type="ECO:0000256" key="8">
    <source>
        <dbReference type="ARBA" id="ARBA00022755"/>
    </source>
</evidence>
<dbReference type="NCBIfam" id="TIGR00877">
    <property type="entry name" value="purD"/>
    <property type="match status" value="1"/>
</dbReference>
<dbReference type="PANTHER" id="PTHR43472:SF1">
    <property type="entry name" value="PHOSPHORIBOSYLAMINE--GLYCINE LIGASE, CHLOROPLASTIC"/>
    <property type="match status" value="1"/>
</dbReference>
<comment type="pathway">
    <text evidence="3 14">Purine metabolism; IMP biosynthesis via de novo pathway; N(1)-(5-phospho-D-ribosyl)glycinamide from 5-phospho-alpha-D-ribose 1-diphosphate: step 2/2.</text>
</comment>
<gene>
    <name evidence="14" type="primary">purD</name>
    <name evidence="17" type="ORF">CfE428DRAFT_2564</name>
</gene>
<dbReference type="UniPathway" id="UPA00074">
    <property type="reaction ID" value="UER00125"/>
</dbReference>
<comment type="cofactor">
    <cofactor evidence="1">
        <name>Mn(2+)</name>
        <dbReference type="ChEBI" id="CHEBI:29035"/>
    </cofactor>
</comment>
<evidence type="ECO:0000256" key="1">
    <source>
        <dbReference type="ARBA" id="ARBA00001936"/>
    </source>
</evidence>
<dbReference type="SMART" id="SM01210">
    <property type="entry name" value="GARS_C"/>
    <property type="match status" value="1"/>
</dbReference>
<dbReference type="Pfam" id="PF02843">
    <property type="entry name" value="GARS_C"/>
    <property type="match status" value="1"/>
</dbReference>
<keyword evidence="7 15" id="KW-0547">Nucleotide-binding</keyword>
<dbReference type="GO" id="GO:0006189">
    <property type="term" value="P:'de novo' IMP biosynthetic process"/>
    <property type="evidence" value="ECO:0007669"/>
    <property type="project" value="UniProtKB-UniRule"/>
</dbReference>
<dbReference type="SMART" id="SM01209">
    <property type="entry name" value="GARS_A"/>
    <property type="match status" value="1"/>
</dbReference>
<dbReference type="EC" id="6.3.4.13" evidence="4 14"/>
<dbReference type="SUPFAM" id="SSF51246">
    <property type="entry name" value="Rudiment single hybrid motif"/>
    <property type="match status" value="1"/>
</dbReference>
<keyword evidence="9 15" id="KW-0067">ATP-binding</keyword>
<dbReference type="EMBL" id="ABVL01000006">
    <property type="protein sequence ID" value="EDY19975.1"/>
    <property type="molecule type" value="Genomic_DNA"/>
</dbReference>
<evidence type="ECO:0000256" key="5">
    <source>
        <dbReference type="ARBA" id="ARBA00022598"/>
    </source>
</evidence>
<dbReference type="FunCoup" id="B4D0W3">
    <property type="interactions" value="384"/>
</dbReference>
<dbReference type="PROSITE" id="PS50975">
    <property type="entry name" value="ATP_GRASP"/>
    <property type="match status" value="1"/>
</dbReference>
<dbReference type="InParanoid" id="B4D0W3"/>
<dbReference type="Gene3D" id="3.90.600.10">
    <property type="entry name" value="Phosphoribosylglycinamide synthetase, C-terminal domain"/>
    <property type="match status" value="1"/>
</dbReference>
<dbReference type="Gene3D" id="3.40.50.20">
    <property type="match status" value="1"/>
</dbReference>
<dbReference type="PANTHER" id="PTHR43472">
    <property type="entry name" value="PHOSPHORIBOSYLAMINE--GLYCINE LIGASE"/>
    <property type="match status" value="1"/>
</dbReference>
<evidence type="ECO:0000313" key="18">
    <source>
        <dbReference type="Proteomes" id="UP000005824"/>
    </source>
</evidence>
<comment type="similarity">
    <text evidence="11 14">Belongs to the GARS family.</text>
</comment>
<reference evidence="17 18" key="1">
    <citation type="journal article" date="2011" name="J. Bacteriol.">
        <title>Genome sequence of Chthoniobacter flavus Ellin428, an aerobic heterotrophic soil bacterium.</title>
        <authorList>
            <person name="Kant R."/>
            <person name="van Passel M.W."/>
            <person name="Palva A."/>
            <person name="Lucas S."/>
            <person name="Lapidus A."/>
            <person name="Glavina Del Rio T."/>
            <person name="Dalin E."/>
            <person name="Tice H."/>
            <person name="Bruce D."/>
            <person name="Goodwin L."/>
            <person name="Pitluck S."/>
            <person name="Larimer F.W."/>
            <person name="Land M.L."/>
            <person name="Hauser L."/>
            <person name="Sangwan P."/>
            <person name="de Vos W.M."/>
            <person name="Janssen P.H."/>
            <person name="Smidt H."/>
        </authorList>
    </citation>
    <scope>NUCLEOTIDE SEQUENCE [LARGE SCALE GENOMIC DNA]</scope>
    <source>
        <strain evidence="17 18">Ellin428</strain>
    </source>
</reference>
<evidence type="ECO:0000256" key="3">
    <source>
        <dbReference type="ARBA" id="ARBA00005174"/>
    </source>
</evidence>
<keyword evidence="5 14" id="KW-0436">Ligase</keyword>
<evidence type="ECO:0000256" key="7">
    <source>
        <dbReference type="ARBA" id="ARBA00022741"/>
    </source>
</evidence>
<keyword evidence="10" id="KW-0464">Manganese</keyword>
<protein>
    <recommendedName>
        <fullName evidence="4 14">Phosphoribosylamine--glycine ligase</fullName>
        <ecNumber evidence="4 14">6.3.4.13</ecNumber>
    </recommendedName>
    <alternativeName>
        <fullName evidence="14">GARS</fullName>
    </alternativeName>
    <alternativeName>
        <fullName evidence="12 14">Glycinamide ribonucleotide synthetase</fullName>
    </alternativeName>
    <alternativeName>
        <fullName evidence="13 14">Phosphoribosylglycinamide synthetase</fullName>
    </alternativeName>
</protein>
<evidence type="ECO:0000256" key="15">
    <source>
        <dbReference type="PROSITE-ProRule" id="PRU00409"/>
    </source>
</evidence>
<dbReference type="InterPro" id="IPR020562">
    <property type="entry name" value="PRibGlycinamide_synth_N"/>
</dbReference>
<dbReference type="FunFam" id="3.90.600.10:FF:000001">
    <property type="entry name" value="Trifunctional purine biosynthetic protein adenosine-3"/>
    <property type="match status" value="1"/>
</dbReference>
<keyword evidence="18" id="KW-1185">Reference proteome</keyword>
<dbReference type="FunFam" id="3.40.50.20:FF:000006">
    <property type="entry name" value="Phosphoribosylamine--glycine ligase, chloroplastic"/>
    <property type="match status" value="1"/>
</dbReference>
<dbReference type="InterPro" id="IPR037123">
    <property type="entry name" value="PRibGlycinamide_synth_C_sf"/>
</dbReference>
<dbReference type="InterPro" id="IPR011761">
    <property type="entry name" value="ATP-grasp"/>
</dbReference>
<evidence type="ECO:0000313" key="17">
    <source>
        <dbReference type="EMBL" id="EDY19975.1"/>
    </source>
</evidence>
<evidence type="ECO:0000256" key="12">
    <source>
        <dbReference type="ARBA" id="ARBA00042242"/>
    </source>
</evidence>
<dbReference type="AlphaFoldDB" id="B4D0W3"/>
<name>B4D0W3_9BACT</name>
<comment type="catalytic activity">
    <reaction evidence="14">
        <text>5-phospho-beta-D-ribosylamine + glycine + ATP = N(1)-(5-phospho-beta-D-ribosyl)glycinamide + ADP + phosphate + H(+)</text>
        <dbReference type="Rhea" id="RHEA:17453"/>
        <dbReference type="ChEBI" id="CHEBI:15378"/>
        <dbReference type="ChEBI" id="CHEBI:30616"/>
        <dbReference type="ChEBI" id="CHEBI:43474"/>
        <dbReference type="ChEBI" id="CHEBI:57305"/>
        <dbReference type="ChEBI" id="CHEBI:58681"/>
        <dbReference type="ChEBI" id="CHEBI:143788"/>
        <dbReference type="ChEBI" id="CHEBI:456216"/>
        <dbReference type="EC" id="6.3.4.13"/>
    </reaction>
</comment>
<dbReference type="GO" id="GO:0004637">
    <property type="term" value="F:phosphoribosylamine-glycine ligase activity"/>
    <property type="evidence" value="ECO:0007669"/>
    <property type="project" value="UniProtKB-UniRule"/>
</dbReference>
<dbReference type="STRING" id="497964.CfE428DRAFT_2564"/>
<evidence type="ECO:0000256" key="2">
    <source>
        <dbReference type="ARBA" id="ARBA00001946"/>
    </source>
</evidence>
<dbReference type="GO" id="GO:0046872">
    <property type="term" value="F:metal ion binding"/>
    <property type="evidence" value="ECO:0007669"/>
    <property type="project" value="UniProtKB-KW"/>
</dbReference>
<evidence type="ECO:0000256" key="13">
    <source>
        <dbReference type="ARBA" id="ARBA00042864"/>
    </source>
</evidence>
<dbReference type="InterPro" id="IPR011054">
    <property type="entry name" value="Rudment_hybrid_motif"/>
</dbReference>
<dbReference type="SUPFAM" id="SSF56059">
    <property type="entry name" value="Glutathione synthetase ATP-binding domain-like"/>
    <property type="match status" value="1"/>
</dbReference>
<dbReference type="Pfam" id="PF01071">
    <property type="entry name" value="GARS_A"/>
    <property type="match status" value="1"/>
</dbReference>
<evidence type="ECO:0000256" key="10">
    <source>
        <dbReference type="ARBA" id="ARBA00023211"/>
    </source>
</evidence>
<dbReference type="InterPro" id="IPR013815">
    <property type="entry name" value="ATP_grasp_subdomain_1"/>
</dbReference>
<keyword evidence="6" id="KW-0479">Metal-binding</keyword>
<evidence type="ECO:0000256" key="14">
    <source>
        <dbReference type="HAMAP-Rule" id="MF_00138"/>
    </source>
</evidence>
<dbReference type="InterPro" id="IPR020561">
    <property type="entry name" value="PRibGlycinamid_synth_ATP-grasp"/>
</dbReference>
<evidence type="ECO:0000259" key="16">
    <source>
        <dbReference type="PROSITE" id="PS50975"/>
    </source>
</evidence>
<evidence type="ECO:0000256" key="11">
    <source>
        <dbReference type="ARBA" id="ARBA00038345"/>
    </source>
</evidence>
<dbReference type="Pfam" id="PF02844">
    <property type="entry name" value="GARS_N"/>
    <property type="match status" value="1"/>
</dbReference>